<feature type="domain" description="Fluoroacetyl-CoA-specific thioesterase-like" evidence="3">
    <location>
        <begin position="40"/>
        <end position="132"/>
    </location>
</feature>
<dbReference type="Pfam" id="PF22636">
    <property type="entry name" value="FlK"/>
    <property type="match status" value="1"/>
</dbReference>
<dbReference type="AlphaFoldDB" id="M1UKN7"/>
<dbReference type="PIRSF" id="PIRSF014972">
    <property type="entry name" value="FlK"/>
    <property type="match status" value="1"/>
</dbReference>
<feature type="active site" evidence="1">
    <location>
        <position position="83"/>
    </location>
</feature>
<proteinExistence type="predicted"/>
<evidence type="ECO:0000313" key="4">
    <source>
        <dbReference type="EMBL" id="AGG66514.1"/>
    </source>
</evidence>
<gene>
    <name evidence="4" type="ORF">H924_05340</name>
</gene>
<dbReference type="OrthoDB" id="6902891at2"/>
<dbReference type="SUPFAM" id="SSF54637">
    <property type="entry name" value="Thioesterase/thiol ester dehydrase-isomerase"/>
    <property type="match status" value="1"/>
</dbReference>
<protein>
    <recommendedName>
        <fullName evidence="3">Fluoroacetyl-CoA-specific thioesterase-like domain-containing protein</fullName>
    </recommendedName>
</protein>
<keyword evidence="5" id="KW-1185">Reference proteome</keyword>
<feature type="binding site" evidence="2">
    <location>
        <position position="76"/>
    </location>
    <ligand>
        <name>substrate</name>
    </ligand>
</feature>
<feature type="binding site" evidence="2">
    <location>
        <position position="127"/>
    </location>
    <ligand>
        <name>substrate</name>
    </ligand>
</feature>
<organism evidence="4 5">
    <name type="scientific">Corynebacterium callunae DSM 20147</name>
    <dbReference type="NCBI Taxonomy" id="1121353"/>
    <lineage>
        <taxon>Bacteria</taxon>
        <taxon>Bacillati</taxon>
        <taxon>Actinomycetota</taxon>
        <taxon>Actinomycetes</taxon>
        <taxon>Mycobacteriales</taxon>
        <taxon>Corynebacteriaceae</taxon>
        <taxon>Corynebacterium</taxon>
    </lineage>
</organism>
<dbReference type="Gene3D" id="3.10.129.10">
    <property type="entry name" value="Hotdog Thioesterase"/>
    <property type="match status" value="1"/>
</dbReference>
<evidence type="ECO:0000256" key="1">
    <source>
        <dbReference type="PIRSR" id="PIRSR014972-1"/>
    </source>
</evidence>
<sequence length="156" mass="16839">MTLNLAENGPIKIGDTFTFEYVVPDNKAVPDLYPESELFSAMPRVFATGFFVGLIEWACMEHLKDSISDDNTISLGVGIDISHDAPATEGATLEVKVEVVGVGKRSVEWKVIVTAGDTVQGAGTHKRALISRQQFVSHANNLASQFGANELKESSK</sequence>
<feature type="active site" evidence="1">
    <location>
        <position position="48"/>
    </location>
</feature>
<evidence type="ECO:0000256" key="2">
    <source>
        <dbReference type="PIRSR" id="PIRSR014972-2"/>
    </source>
</evidence>
<evidence type="ECO:0000313" key="5">
    <source>
        <dbReference type="Proteomes" id="UP000011760"/>
    </source>
</evidence>
<evidence type="ECO:0000259" key="3">
    <source>
        <dbReference type="Pfam" id="PF22636"/>
    </source>
</evidence>
<dbReference type="Proteomes" id="UP000011760">
    <property type="component" value="Chromosome"/>
</dbReference>
<reference evidence="4 5" key="1">
    <citation type="submission" date="2013-02" db="EMBL/GenBank/DDBJ databases">
        <title>The complete genome sequence of Corynebacterium callunae DSM 20147.</title>
        <authorList>
            <person name="Ruckert C."/>
            <person name="Albersmeier A."/>
            <person name="Kalinowski J."/>
        </authorList>
    </citation>
    <scope>NUCLEOTIDE SEQUENCE [LARGE SCALE GENOMIC DNA]</scope>
    <source>
        <strain evidence="4 5">DSM 20147</strain>
    </source>
</reference>
<dbReference type="PANTHER" id="PTHR36934:SF1">
    <property type="entry name" value="THIOESTERASE DOMAIN-CONTAINING PROTEIN"/>
    <property type="match status" value="1"/>
</dbReference>
<dbReference type="EMBL" id="CP004354">
    <property type="protein sequence ID" value="AGG66514.1"/>
    <property type="molecule type" value="Genomic_DNA"/>
</dbReference>
<dbReference type="InterPro" id="IPR054485">
    <property type="entry name" value="FlK-like_dom"/>
</dbReference>
<feature type="binding site" evidence="2">
    <location>
        <position position="76"/>
    </location>
    <ligand>
        <name>CoA</name>
        <dbReference type="ChEBI" id="CHEBI:57287"/>
    </ligand>
</feature>
<name>M1UKN7_9CORY</name>
<accession>M1UKN7</accession>
<dbReference type="eggNOG" id="COG5496">
    <property type="taxonomic scope" value="Bacteria"/>
</dbReference>
<dbReference type="HOGENOM" id="CLU_119426_0_1_11"/>
<dbReference type="KEGG" id="ccn:H924_05340"/>
<dbReference type="STRING" id="1121353.H924_05340"/>
<dbReference type="PATRIC" id="fig|1121353.3.peg.1093"/>
<feature type="active site" evidence="1">
    <location>
        <position position="56"/>
    </location>
</feature>
<dbReference type="PANTHER" id="PTHR36934">
    <property type="entry name" value="BLR0278 PROTEIN"/>
    <property type="match status" value="1"/>
</dbReference>
<dbReference type="InterPro" id="IPR025540">
    <property type="entry name" value="FlK"/>
</dbReference>
<dbReference type="InterPro" id="IPR029069">
    <property type="entry name" value="HotDog_dom_sf"/>
</dbReference>
<dbReference type="RefSeq" id="WP_015650947.1">
    <property type="nucleotide sequence ID" value="NC_020506.1"/>
</dbReference>